<feature type="transmembrane region" description="Helical" evidence="1">
    <location>
        <begin position="279"/>
        <end position="302"/>
    </location>
</feature>
<feature type="transmembrane region" description="Helical" evidence="1">
    <location>
        <begin position="56"/>
        <end position="80"/>
    </location>
</feature>
<feature type="transmembrane region" description="Helical" evidence="1">
    <location>
        <begin position="101"/>
        <end position="127"/>
    </location>
</feature>
<dbReference type="EMBL" id="CP025257">
    <property type="protein sequence ID" value="AUF83851.1"/>
    <property type="molecule type" value="Genomic_DNA"/>
</dbReference>
<feature type="transmembrane region" description="Helical" evidence="1">
    <location>
        <begin position="156"/>
        <end position="179"/>
    </location>
</feature>
<reference evidence="2 3" key="1">
    <citation type="submission" date="2017-12" db="EMBL/GenBank/DDBJ databases">
        <title>Mesoplasma syrphidae YJS, Complete Genome.</title>
        <authorList>
            <person name="Knight T.F."/>
            <person name="Citino T."/>
            <person name="Rubinstein R."/>
            <person name="Neuschaefer Z."/>
        </authorList>
    </citation>
    <scope>NUCLEOTIDE SEQUENCE [LARGE SCALE GENOMIC DNA]</scope>
    <source>
        <strain evidence="2 3">YJS</strain>
    </source>
</reference>
<evidence type="ECO:0000313" key="3">
    <source>
        <dbReference type="Proteomes" id="UP000233419"/>
    </source>
</evidence>
<keyword evidence="3" id="KW-1185">Reference proteome</keyword>
<evidence type="ECO:0000256" key="1">
    <source>
        <dbReference type="SAM" id="Phobius"/>
    </source>
</evidence>
<name>A0A2K9BKW2_9MOLU</name>
<keyword evidence="1" id="KW-0472">Membrane</keyword>
<dbReference type="AlphaFoldDB" id="A0A2K9BKW2"/>
<gene>
    <name evidence="2" type="ORF">CXP39_03610</name>
</gene>
<keyword evidence="1" id="KW-1133">Transmembrane helix</keyword>
<accession>A0A2K9BKW2</accession>
<organism evidence="2 3">
    <name type="scientific">Mesoplasma syrphidae</name>
    <dbReference type="NCBI Taxonomy" id="225999"/>
    <lineage>
        <taxon>Bacteria</taxon>
        <taxon>Bacillati</taxon>
        <taxon>Mycoplasmatota</taxon>
        <taxon>Mollicutes</taxon>
        <taxon>Entomoplasmatales</taxon>
        <taxon>Entomoplasmataceae</taxon>
        <taxon>Mesoplasma</taxon>
    </lineage>
</organism>
<dbReference type="Proteomes" id="UP000233419">
    <property type="component" value="Chromosome"/>
</dbReference>
<sequence length="312" mass="36231">MFKQTGIPFKSVLMFTLNSTFKSIRNYLFSIVLPTFITVAIYLIKTSFGNKDYSEISGQMYCLFIIPFTFSIFAFSSTITNWKESVLMKQSKIFSIGKTKIYLSIFVSILLLTFLAVIFCFSFLVFIDNFLLIRNFTNTFFNMSNFYKSNDKVKQYLTFFVAVLFIFFTFLMYMFLMFCMSTIVSFKIKSIVVIQALNLTLIILFLGLSDTIFDTNLITNRTAQMIYNTVGYLIPTKSFQWLLISLFTNTTLIQYNILETIVSSNLEIPFTFLTNKANLILPISLICSICWTLCIFLLSLDFKLKGEKKWKS</sequence>
<protein>
    <submittedName>
        <fullName evidence="2">Uncharacterized protein</fullName>
    </submittedName>
</protein>
<keyword evidence="1" id="KW-0812">Transmembrane</keyword>
<feature type="transmembrane region" description="Helical" evidence="1">
    <location>
        <begin position="27"/>
        <end position="44"/>
    </location>
</feature>
<proteinExistence type="predicted"/>
<evidence type="ECO:0000313" key="2">
    <source>
        <dbReference type="EMBL" id="AUF83851.1"/>
    </source>
</evidence>
<dbReference type="KEGG" id="msyr:CXP39_03610"/>
<feature type="transmembrane region" description="Helical" evidence="1">
    <location>
        <begin position="191"/>
        <end position="208"/>
    </location>
</feature>